<protein>
    <submittedName>
        <fullName evidence="1">Uncharacterized protein</fullName>
    </submittedName>
</protein>
<proteinExistence type="predicted"/>
<gene>
    <name evidence="1" type="ORF">ILYODFUR_039203</name>
</gene>
<comment type="caution">
    <text evidence="1">The sequence shown here is derived from an EMBL/GenBank/DDBJ whole genome shotgun (WGS) entry which is preliminary data.</text>
</comment>
<accession>A0ABV0UZ24</accession>
<sequence>MCFPFEDDGSHGAPEEYQRSACFLITPPIELFGHHDVSFIWHKKGEAFREHRPHGQTWWKPNHFRCTWPWAPVDISTRLRNKTAKLLKKELADRNIYVLQRPESLWRELKIRVMARRTSDL</sequence>
<evidence type="ECO:0000313" key="1">
    <source>
        <dbReference type="EMBL" id="MEQ2250360.1"/>
    </source>
</evidence>
<dbReference type="Proteomes" id="UP001482620">
    <property type="component" value="Unassembled WGS sequence"/>
</dbReference>
<evidence type="ECO:0000313" key="2">
    <source>
        <dbReference type="Proteomes" id="UP001482620"/>
    </source>
</evidence>
<organism evidence="1 2">
    <name type="scientific">Ilyodon furcidens</name>
    <name type="common">goldbreast splitfin</name>
    <dbReference type="NCBI Taxonomy" id="33524"/>
    <lineage>
        <taxon>Eukaryota</taxon>
        <taxon>Metazoa</taxon>
        <taxon>Chordata</taxon>
        <taxon>Craniata</taxon>
        <taxon>Vertebrata</taxon>
        <taxon>Euteleostomi</taxon>
        <taxon>Actinopterygii</taxon>
        <taxon>Neopterygii</taxon>
        <taxon>Teleostei</taxon>
        <taxon>Neoteleostei</taxon>
        <taxon>Acanthomorphata</taxon>
        <taxon>Ovalentaria</taxon>
        <taxon>Atherinomorphae</taxon>
        <taxon>Cyprinodontiformes</taxon>
        <taxon>Goodeidae</taxon>
        <taxon>Ilyodon</taxon>
    </lineage>
</organism>
<name>A0ABV0UZ24_9TELE</name>
<keyword evidence="2" id="KW-1185">Reference proteome</keyword>
<dbReference type="EMBL" id="JAHRIQ010092490">
    <property type="protein sequence ID" value="MEQ2250360.1"/>
    <property type="molecule type" value="Genomic_DNA"/>
</dbReference>
<reference evidence="1 2" key="1">
    <citation type="submission" date="2021-06" db="EMBL/GenBank/DDBJ databases">
        <authorList>
            <person name="Palmer J.M."/>
        </authorList>
    </citation>
    <scope>NUCLEOTIDE SEQUENCE [LARGE SCALE GENOMIC DNA]</scope>
    <source>
        <strain evidence="2">if_2019</strain>
        <tissue evidence="1">Muscle</tissue>
    </source>
</reference>